<dbReference type="InterPro" id="IPR036640">
    <property type="entry name" value="ABC1_TM_sf"/>
</dbReference>
<feature type="domain" description="ABC transmembrane type-1" evidence="4">
    <location>
        <begin position="1"/>
        <end position="52"/>
    </location>
</feature>
<protein>
    <recommendedName>
        <fullName evidence="4">ABC transmembrane type-1 domain-containing protein</fullName>
    </recommendedName>
</protein>
<keyword evidence="6" id="KW-1185">Reference proteome</keyword>
<dbReference type="PROSITE" id="PS50929">
    <property type="entry name" value="ABC_TM1F"/>
    <property type="match status" value="1"/>
</dbReference>
<dbReference type="Gene3D" id="1.20.1560.10">
    <property type="entry name" value="ABC transporter type 1, transmembrane domain"/>
    <property type="match status" value="1"/>
</dbReference>
<evidence type="ECO:0000313" key="5">
    <source>
        <dbReference type="EMBL" id="KAK2943164.1"/>
    </source>
</evidence>
<keyword evidence="1" id="KW-0812">Transmembrane</keyword>
<dbReference type="EMBL" id="JARBJD010000359">
    <property type="protein sequence ID" value="KAK2943164.1"/>
    <property type="molecule type" value="Genomic_DNA"/>
</dbReference>
<comment type="caution">
    <text evidence="5">The sequence shown here is derived from an EMBL/GenBank/DDBJ whole genome shotgun (WGS) entry which is preliminary data.</text>
</comment>
<name>A0ABQ9WVM4_9EUKA</name>
<evidence type="ECO:0000259" key="4">
    <source>
        <dbReference type="PROSITE" id="PS50929"/>
    </source>
</evidence>
<sequence>MQGMRVVHYSGLEDVFIDRIEDKLNNQVRWSVRMATWLFISSAIVHSIPAAMNNSVIFLLVVTRWLAESEFAVFLLLPEMKIEERAVFRCVAVDHNRRRRVQMGRSAYCSPDRSRTRRA</sequence>
<evidence type="ECO:0000256" key="3">
    <source>
        <dbReference type="ARBA" id="ARBA00023136"/>
    </source>
</evidence>
<dbReference type="SUPFAM" id="SSF90123">
    <property type="entry name" value="ABC transporter transmembrane region"/>
    <property type="match status" value="1"/>
</dbReference>
<keyword evidence="3" id="KW-0472">Membrane</keyword>
<dbReference type="Proteomes" id="UP001281761">
    <property type="component" value="Unassembled WGS sequence"/>
</dbReference>
<dbReference type="InterPro" id="IPR011527">
    <property type="entry name" value="ABC1_TM_dom"/>
</dbReference>
<organism evidence="5 6">
    <name type="scientific">Blattamonas nauphoetae</name>
    <dbReference type="NCBI Taxonomy" id="2049346"/>
    <lineage>
        <taxon>Eukaryota</taxon>
        <taxon>Metamonada</taxon>
        <taxon>Preaxostyla</taxon>
        <taxon>Oxymonadida</taxon>
        <taxon>Blattamonas</taxon>
    </lineage>
</organism>
<gene>
    <name evidence="5" type="ORF">BLNAU_21932</name>
</gene>
<evidence type="ECO:0000256" key="1">
    <source>
        <dbReference type="ARBA" id="ARBA00022692"/>
    </source>
</evidence>
<evidence type="ECO:0000256" key="2">
    <source>
        <dbReference type="ARBA" id="ARBA00022989"/>
    </source>
</evidence>
<keyword evidence="2" id="KW-1133">Transmembrane helix</keyword>
<proteinExistence type="predicted"/>
<accession>A0ABQ9WVM4</accession>
<reference evidence="5 6" key="1">
    <citation type="journal article" date="2022" name="bioRxiv">
        <title>Genomics of Preaxostyla Flagellates Illuminates Evolutionary Transitions and the Path Towards Mitochondrial Loss.</title>
        <authorList>
            <person name="Novak L.V.F."/>
            <person name="Treitli S.C."/>
            <person name="Pyrih J."/>
            <person name="Halakuc P."/>
            <person name="Pipaliya S.V."/>
            <person name="Vacek V."/>
            <person name="Brzon O."/>
            <person name="Soukal P."/>
            <person name="Eme L."/>
            <person name="Dacks J.B."/>
            <person name="Karnkowska A."/>
            <person name="Elias M."/>
            <person name="Hampl V."/>
        </authorList>
    </citation>
    <scope>NUCLEOTIDE SEQUENCE [LARGE SCALE GENOMIC DNA]</scope>
    <source>
        <strain evidence="5">NAU3</strain>
        <tissue evidence="5">Gut</tissue>
    </source>
</reference>
<evidence type="ECO:0000313" key="6">
    <source>
        <dbReference type="Proteomes" id="UP001281761"/>
    </source>
</evidence>